<proteinExistence type="predicted"/>
<dbReference type="STRING" id="454136.NIES2119_25000"/>
<evidence type="ECO:0000313" key="1">
    <source>
        <dbReference type="EMBL" id="OKH32837.1"/>
    </source>
</evidence>
<organism evidence="1 2">
    <name type="scientific">[Phormidium ambiguum] IAM M-71</name>
    <dbReference type="NCBI Taxonomy" id="454136"/>
    <lineage>
        <taxon>Bacteria</taxon>
        <taxon>Bacillati</taxon>
        <taxon>Cyanobacteriota</taxon>
        <taxon>Cyanophyceae</taxon>
        <taxon>Oscillatoriophycideae</taxon>
        <taxon>Aerosakkonematales</taxon>
        <taxon>Aerosakkonemataceae</taxon>
        <taxon>Floridanema</taxon>
    </lineage>
</organism>
<accession>A0A1U7I8T7</accession>
<comment type="caution">
    <text evidence="1">The sequence shown here is derived from an EMBL/GenBank/DDBJ whole genome shotgun (WGS) entry which is preliminary data.</text>
</comment>
<dbReference type="AlphaFoldDB" id="A0A1U7I8T7"/>
<dbReference type="Proteomes" id="UP000185860">
    <property type="component" value="Unassembled WGS sequence"/>
</dbReference>
<gene>
    <name evidence="1" type="ORF">NIES2119_25000</name>
</gene>
<protein>
    <submittedName>
        <fullName evidence="1">Uncharacterized protein</fullName>
    </submittedName>
</protein>
<dbReference type="EMBL" id="MRCE01000035">
    <property type="protein sequence ID" value="OKH32837.1"/>
    <property type="molecule type" value="Genomic_DNA"/>
</dbReference>
<reference evidence="1 2" key="1">
    <citation type="submission" date="2016-11" db="EMBL/GenBank/DDBJ databases">
        <title>Draft Genome Sequences of Nine Cyanobacterial Strains from Diverse Habitats.</title>
        <authorList>
            <person name="Zhu T."/>
            <person name="Hou S."/>
            <person name="Lu X."/>
            <person name="Hess W.R."/>
        </authorList>
    </citation>
    <scope>NUCLEOTIDE SEQUENCE [LARGE SCALE GENOMIC DNA]</scope>
    <source>
        <strain evidence="1 2">IAM M-71</strain>
    </source>
</reference>
<evidence type="ECO:0000313" key="2">
    <source>
        <dbReference type="Proteomes" id="UP000185860"/>
    </source>
</evidence>
<sequence>MGNGLNLVKATVNDFSRLDFRSNFGKLSQFGLVTFLNFTVGFWGITAPAFSQTYNQENQPTITPIQPSIIPIKPTITPVDLPKNQQVQPQINQPPVSPLPPALSDTKKPNDELPILIYRCSNPVTCQLPLISI</sequence>
<name>A0A1U7I8T7_9CYAN</name>
<dbReference type="RefSeq" id="WP_073596213.1">
    <property type="nucleotide sequence ID" value="NZ_MRCE01000035.1"/>
</dbReference>